<feature type="compositionally biased region" description="Polar residues" evidence="2">
    <location>
        <begin position="1169"/>
        <end position="1186"/>
    </location>
</feature>
<feature type="region of interest" description="Disordered" evidence="2">
    <location>
        <begin position="482"/>
        <end position="548"/>
    </location>
</feature>
<feature type="region of interest" description="Disordered" evidence="2">
    <location>
        <begin position="1213"/>
        <end position="1309"/>
    </location>
</feature>
<feature type="compositionally biased region" description="Polar residues" evidence="2">
    <location>
        <begin position="764"/>
        <end position="779"/>
    </location>
</feature>
<protein>
    <recommendedName>
        <fullName evidence="4">DUF4758 domain-containing protein</fullName>
    </recommendedName>
</protein>
<feature type="region of interest" description="Disordered" evidence="2">
    <location>
        <begin position="1323"/>
        <end position="1423"/>
    </location>
</feature>
<keyword evidence="3" id="KW-0732">Signal</keyword>
<feature type="compositionally biased region" description="Acidic residues" evidence="2">
    <location>
        <begin position="1025"/>
        <end position="1036"/>
    </location>
</feature>
<reference evidence="5" key="1">
    <citation type="submission" date="2014-05" db="EMBL/GenBank/DDBJ databases">
        <authorList>
            <person name="Chronopoulou M."/>
        </authorList>
    </citation>
    <scope>NUCLEOTIDE SEQUENCE</scope>
    <source>
        <tissue evidence="5">Whole organism</tissue>
    </source>
</reference>
<feature type="compositionally biased region" description="Basic and acidic residues" evidence="2">
    <location>
        <begin position="633"/>
        <end position="645"/>
    </location>
</feature>
<feature type="compositionally biased region" description="Low complexity" evidence="2">
    <location>
        <begin position="1369"/>
        <end position="1391"/>
    </location>
</feature>
<evidence type="ECO:0000256" key="2">
    <source>
        <dbReference type="SAM" id="MobiDB-lite"/>
    </source>
</evidence>
<feature type="signal peptide" evidence="3">
    <location>
        <begin position="1"/>
        <end position="22"/>
    </location>
</feature>
<organism evidence="5">
    <name type="scientific">Lepeophtheirus salmonis</name>
    <name type="common">Salmon louse</name>
    <name type="synonym">Caligus salmonis</name>
    <dbReference type="NCBI Taxonomy" id="72036"/>
    <lineage>
        <taxon>Eukaryota</taxon>
        <taxon>Metazoa</taxon>
        <taxon>Ecdysozoa</taxon>
        <taxon>Arthropoda</taxon>
        <taxon>Crustacea</taxon>
        <taxon>Multicrustacea</taxon>
        <taxon>Hexanauplia</taxon>
        <taxon>Copepoda</taxon>
        <taxon>Siphonostomatoida</taxon>
        <taxon>Caligidae</taxon>
        <taxon>Lepeophtheirus</taxon>
    </lineage>
</organism>
<dbReference type="Pfam" id="PF15950">
    <property type="entry name" value="DUF4758"/>
    <property type="match status" value="3"/>
</dbReference>
<feature type="compositionally biased region" description="Basic and acidic residues" evidence="2">
    <location>
        <begin position="1392"/>
        <end position="1403"/>
    </location>
</feature>
<feature type="compositionally biased region" description="Acidic residues" evidence="2">
    <location>
        <begin position="1087"/>
        <end position="1096"/>
    </location>
</feature>
<feature type="compositionally biased region" description="Low complexity" evidence="2">
    <location>
        <begin position="1285"/>
        <end position="1307"/>
    </location>
</feature>
<feature type="compositionally biased region" description="Low complexity" evidence="2">
    <location>
        <begin position="538"/>
        <end position="548"/>
    </location>
</feature>
<feature type="compositionally biased region" description="Basic and acidic residues" evidence="2">
    <location>
        <begin position="1143"/>
        <end position="1159"/>
    </location>
</feature>
<feature type="compositionally biased region" description="Basic and acidic residues" evidence="2">
    <location>
        <begin position="1062"/>
        <end position="1072"/>
    </location>
</feature>
<feature type="coiled-coil region" evidence="1">
    <location>
        <begin position="380"/>
        <end position="407"/>
    </location>
</feature>
<feature type="compositionally biased region" description="Polar residues" evidence="2">
    <location>
        <begin position="483"/>
        <end position="507"/>
    </location>
</feature>
<feature type="region of interest" description="Disordered" evidence="2">
    <location>
        <begin position="919"/>
        <end position="1187"/>
    </location>
</feature>
<dbReference type="PANTHER" id="PTHR39072">
    <property type="entry name" value="RE48511P"/>
    <property type="match status" value="1"/>
</dbReference>
<keyword evidence="1" id="KW-0175">Coiled coil</keyword>
<feature type="compositionally biased region" description="Basic and acidic residues" evidence="2">
    <location>
        <begin position="931"/>
        <end position="945"/>
    </location>
</feature>
<feature type="region of interest" description="Disordered" evidence="2">
    <location>
        <begin position="1779"/>
        <end position="1805"/>
    </location>
</feature>
<feature type="compositionally biased region" description="Polar residues" evidence="2">
    <location>
        <begin position="1323"/>
        <end position="1347"/>
    </location>
</feature>
<feature type="domain" description="DUF4758" evidence="4">
    <location>
        <begin position="55"/>
        <end position="99"/>
    </location>
</feature>
<evidence type="ECO:0000259" key="4">
    <source>
        <dbReference type="Pfam" id="PF15950"/>
    </source>
</evidence>
<evidence type="ECO:0000256" key="3">
    <source>
        <dbReference type="SAM" id="SignalP"/>
    </source>
</evidence>
<accession>A0A0K2TPS4</accession>
<feature type="compositionally biased region" description="Polar residues" evidence="2">
    <location>
        <begin position="997"/>
        <end position="1006"/>
    </location>
</feature>
<feature type="domain" description="DUF4758" evidence="4">
    <location>
        <begin position="870"/>
        <end position="950"/>
    </location>
</feature>
<evidence type="ECO:0000256" key="1">
    <source>
        <dbReference type="SAM" id="Coils"/>
    </source>
</evidence>
<sequence>MKIHLVTLSVALFHFLAQVSHADLIDDKLPKGDSEIVVNPERDATTTIFVEATRNGKNPIGLLTSTADTFINDGTTTEYMTQHMGTYIDEKYAKIESTSTREYYYVKETQGATGLIGASSDFEVHGGKTTEVTVHEYRTYIDGSYAHLVSSKLNIYSNPSSYISATPIYNPGLPSSAYTLFPREYVEIDPSKPESGLPTRTIGEYPIKKKFDDNIIESHEIEADLYAIRPRSIDDFELKINADSVIYEDPTIPTFTVSGDGELEIPVIEEASLIENEVEPESLNRDHSMLKPSRTILDSVTYIGFVDFTTTIDDTVVIFKPKKTYNTVSKSLIMHKIIPTQSVSLESEPFRRKEAIIVDKKIIEHDVIPTSHVNVHLNNVNDHNANANIHQNNVNKLQNNVNVQQNSVNVNKNNVNIHDNSVNVLKKNRIVPTPTLDSSLQERHRTSEPDIIASSPSIPKITSGINPLKKLLAASASRRNKFNKFTPTSTNKASTISSTEAPSNSVKGDSETSNKKETSNRFNLNGRPKVNLRPGLKTSSPPSISSSIDTDSDVELVYKTLYTTYTYFTTFFRASTTRIKSREDIVSNVVTLTNILRPSDLESLKNSCEVDSTCVFATSGPVTKSKGFIGRPNESKREENARRIDSSPINKSVDQEEGSLLKTFYTTYTYFTTLFLEGTSSVSTRTEVYSNIKSSGVPIDTLNKDNDVTKTSVAFQSTASKRLDEVDFTSSSASSRKLEYSSIERGTTTTESPEEQESTISSTLSSVEDLTTINITPSATLKGGSEESEVTTDSQIEESNLTPTPELESAITTPEPLSTEPVVKTYYTTFTYFTTLFRNGTSTVTSNLETITNVGTSSPTLSSSFTPSVTFFTTFTYWTTLIDGDKTITSSSEETRTDILPASVTQDITLPEEKVLFTASPNLPSIDSTSEESKKDSDKETESKKSSKSNRTFTPAIRPNLIRPLGRPVSRPRDPPSRTTVAIITRSDVTPTLIATPVTSPIQPTPTFEEDLKSVSISSEGTLQQDEEEDKNEETSTEASTKSNSLIRPTILSGVRLRRPNPFRERLRERQRQHLNKVRGNSPGVEETQEEEEDLEPQTTPAPRRRARPSFSERRERNKIAKPPRFSFPRGSNGRAPIFVSSRTERFDRRKNSQKQQEDKSEEEIELVSETTPSFTTERNPSTVPNHISKLRERARARINSLFSRRSRPSNRFNIFSSRTKDNEESNDDSSTLEEKTDASLSRKKRQVSHEFGSRTRNRQTFVLRRRLRNKPQPANPNADDSFSRDSLSNSFSYSSTSNHSSNPSLNRPSFFDNNHYDLYSSNFNQDPLTNSATSNTSKRQVRQQNGEGFKPRSSSRFSSRARQRLRSRNNNNNKPDNTNFQSSRFGSSSRSEPKKSFRDRFRPKTRGNGGFRRTTPRPFKNNFDYEYDNTPELESSQQQNSVPDFITVTHFIPLQTTIPVKERGINTFRDILTTSPSLEVVAANSLKSTEVNNSPVIYANAITNTPRAGVKEITYQALRATETTQVVFTPTRIRGIRTSFSHVVPSTIYNIQPVSTKIVEQVNQNDLLSTLLLQLLGGAVNKSPNPLLGAQQPQIANLLGRNNAPATQFITHTSTYVTTVSKLDSTIVTITLRGREIKTTLTESQTEVVTATELSTETIIRATPAGANGLGGGFLQTQSPLGSGLNNLPGLGLPDLKQQLLAAQLQQQLLAQQKQLQQQQQALLSEKLALEQLKHKVGKSFPSIDGSKDDKLIMAASSQSEDRVQKIVRVEVNSKVEVNPAPSKKKKREAAMDDNPLPLSHPLHPSPVIQIFPIEPTPFSGSPQI</sequence>
<feature type="domain" description="DUF4758" evidence="4">
    <location>
        <begin position="560"/>
        <end position="619"/>
    </location>
</feature>
<feature type="region of interest" description="Disordered" evidence="2">
    <location>
        <begin position="433"/>
        <end position="459"/>
    </location>
</feature>
<evidence type="ECO:0000313" key="5">
    <source>
        <dbReference type="EMBL" id="CDW27667.1"/>
    </source>
</evidence>
<feature type="region of interest" description="Disordered" evidence="2">
    <location>
        <begin position="734"/>
        <end position="816"/>
    </location>
</feature>
<feature type="compositionally biased region" description="Polar residues" evidence="2">
    <location>
        <begin position="1015"/>
        <end position="1024"/>
    </location>
</feature>
<name>A0A0K2TPS4_LEPSM</name>
<dbReference type="OrthoDB" id="10040649at2759"/>
<feature type="region of interest" description="Disordered" evidence="2">
    <location>
        <begin position="627"/>
        <end position="648"/>
    </location>
</feature>
<dbReference type="EMBL" id="HACA01010306">
    <property type="protein sequence ID" value="CDW27667.1"/>
    <property type="molecule type" value="Transcribed_RNA"/>
</dbReference>
<feature type="chain" id="PRO_5005488052" description="DUF4758 domain-containing protein" evidence="3">
    <location>
        <begin position="23"/>
        <end position="1826"/>
    </location>
</feature>
<proteinExistence type="predicted"/>
<dbReference type="InterPro" id="IPR031866">
    <property type="entry name" value="DUF4758"/>
</dbReference>
<feature type="coiled-coil region" evidence="1">
    <location>
        <begin position="1703"/>
        <end position="1737"/>
    </location>
</feature>
<dbReference type="PANTHER" id="PTHR39072:SF2">
    <property type="match status" value="1"/>
</dbReference>
<feature type="compositionally biased region" description="Polar residues" evidence="2">
    <location>
        <begin position="791"/>
        <end position="803"/>
    </location>
</feature>
<feature type="compositionally biased region" description="Basic and acidic residues" evidence="2">
    <location>
        <begin position="508"/>
        <end position="519"/>
    </location>
</feature>